<keyword evidence="2" id="KW-0732">Signal</keyword>
<feature type="compositionally biased region" description="Basic and acidic residues" evidence="1">
    <location>
        <begin position="422"/>
        <end position="453"/>
    </location>
</feature>
<comment type="caution">
    <text evidence="3">The sequence shown here is derived from an EMBL/GenBank/DDBJ whole genome shotgun (WGS) entry which is preliminary data.</text>
</comment>
<evidence type="ECO:0000256" key="2">
    <source>
        <dbReference type="SAM" id="SignalP"/>
    </source>
</evidence>
<protein>
    <recommendedName>
        <fullName evidence="5">Secreted protein</fullName>
    </recommendedName>
</protein>
<dbReference type="EMBL" id="JAINVV010000011">
    <property type="protein sequence ID" value="MBY8825167.1"/>
    <property type="molecule type" value="Genomic_DNA"/>
</dbReference>
<gene>
    <name evidence="3" type="ORF">K7G82_22890</name>
</gene>
<feature type="region of interest" description="Disordered" evidence="1">
    <location>
        <begin position="357"/>
        <end position="464"/>
    </location>
</feature>
<feature type="signal peptide" evidence="2">
    <location>
        <begin position="1"/>
        <end position="24"/>
    </location>
</feature>
<organism evidence="3 4">
    <name type="scientific">Sphingomonas colocasiae</name>
    <dbReference type="NCBI Taxonomy" id="1848973"/>
    <lineage>
        <taxon>Bacteria</taxon>
        <taxon>Pseudomonadati</taxon>
        <taxon>Pseudomonadota</taxon>
        <taxon>Alphaproteobacteria</taxon>
        <taxon>Sphingomonadales</taxon>
        <taxon>Sphingomonadaceae</taxon>
        <taxon>Sphingomonas</taxon>
    </lineage>
</organism>
<sequence>MRLSAFALLLSAFALIALPAPARADRTPVETHADRWLDQRDGEETYSEWAVRNLTTDIVERLIGPAATGTKKQIADRVSAGVAQMRGQRMSKCAKAAVELAHSQTLVMDRREVMVGSGQMLWGTLSGAAGGAGTAQDLTRFFGRELADKILESVRQKAMDRARDDIRDFFKRDGVETDQANDTRGPCKTFYRMVWDKGQERYDFIIVGDCGCAQTADGVRLARWSVQGSGSVIPSLHYSEAQGISIRFDVGPATLRVTAACCDAGGRETYERFPNSSESGDAWVGAEWRNAPDSGRTATPGGSALQPRPIAEPEPPTTATVPLPPRADGELMSMPEDRFNDLFDKVLEGVESAQAASEAAERKLDTLRNRPGAKEEDIRNAERERDAAVEARNEATRRRIEMMDTRRARNRAGQPQQQQQQQEEREEHEQRDDRRDRDLLRDPFRRLDNEERRRPRGAGADHGC</sequence>
<evidence type="ECO:0000256" key="1">
    <source>
        <dbReference type="SAM" id="MobiDB-lite"/>
    </source>
</evidence>
<name>A0ABS7PXU5_9SPHN</name>
<dbReference type="RefSeq" id="WP_222992269.1">
    <property type="nucleotide sequence ID" value="NZ_JAINVV010000011.1"/>
</dbReference>
<feature type="chain" id="PRO_5046664455" description="Secreted protein" evidence="2">
    <location>
        <begin position="25"/>
        <end position="464"/>
    </location>
</feature>
<dbReference type="Proteomes" id="UP000706039">
    <property type="component" value="Unassembled WGS sequence"/>
</dbReference>
<feature type="compositionally biased region" description="Basic and acidic residues" evidence="1">
    <location>
        <begin position="359"/>
        <end position="407"/>
    </location>
</feature>
<reference evidence="3 4" key="1">
    <citation type="submission" date="2021-08" db="EMBL/GenBank/DDBJ databases">
        <authorList>
            <person name="Tuo L."/>
        </authorList>
    </citation>
    <scope>NUCLEOTIDE SEQUENCE [LARGE SCALE GENOMIC DNA]</scope>
    <source>
        <strain evidence="3 4">JCM 31229</strain>
    </source>
</reference>
<proteinExistence type="predicted"/>
<feature type="compositionally biased region" description="Low complexity" evidence="1">
    <location>
        <begin position="411"/>
        <end position="421"/>
    </location>
</feature>
<evidence type="ECO:0000313" key="3">
    <source>
        <dbReference type="EMBL" id="MBY8825167.1"/>
    </source>
</evidence>
<accession>A0ABS7PXU5</accession>
<feature type="region of interest" description="Disordered" evidence="1">
    <location>
        <begin position="290"/>
        <end position="326"/>
    </location>
</feature>
<evidence type="ECO:0008006" key="5">
    <source>
        <dbReference type="Google" id="ProtNLM"/>
    </source>
</evidence>
<keyword evidence="4" id="KW-1185">Reference proteome</keyword>
<evidence type="ECO:0000313" key="4">
    <source>
        <dbReference type="Proteomes" id="UP000706039"/>
    </source>
</evidence>